<evidence type="ECO:0000313" key="5">
    <source>
        <dbReference type="Proteomes" id="UP000054516"/>
    </source>
</evidence>
<feature type="domain" description="SMP-30/Gluconolactonase/LRE-like region" evidence="3">
    <location>
        <begin position="29"/>
        <end position="321"/>
    </location>
</feature>
<dbReference type="InterPro" id="IPR011042">
    <property type="entry name" value="6-blade_b-propeller_TolB-like"/>
</dbReference>
<evidence type="ECO:0000259" key="3">
    <source>
        <dbReference type="Pfam" id="PF08450"/>
    </source>
</evidence>
<dbReference type="Proteomes" id="UP000054516">
    <property type="component" value="Unassembled WGS sequence"/>
</dbReference>
<dbReference type="SUPFAM" id="SSF63829">
    <property type="entry name" value="Calcium-dependent phosphotriesterase"/>
    <property type="match status" value="1"/>
</dbReference>
<gene>
    <name evidence="4" type="ORF">SAMD00023353_5600430</name>
</gene>
<evidence type="ECO:0000256" key="2">
    <source>
        <dbReference type="SAM" id="MobiDB-lite"/>
    </source>
</evidence>
<dbReference type="EMBL" id="DF977501">
    <property type="protein sequence ID" value="GAP91147.2"/>
    <property type="molecule type" value="Genomic_DNA"/>
</dbReference>
<reference evidence="4" key="1">
    <citation type="submission" date="2016-03" db="EMBL/GenBank/DDBJ databases">
        <title>Draft genome sequence of Rosellinia necatrix.</title>
        <authorList>
            <person name="Kanematsu S."/>
        </authorList>
    </citation>
    <scope>NUCLEOTIDE SEQUENCE [LARGE SCALE GENOMIC DNA]</scope>
    <source>
        <strain evidence="4">W97</strain>
    </source>
</reference>
<comment type="similarity">
    <text evidence="1">Belongs to the SMP-30/CGR1 family.</text>
</comment>
<dbReference type="InterPro" id="IPR013658">
    <property type="entry name" value="SGL"/>
</dbReference>
<dbReference type="OrthoDB" id="423498at2759"/>
<dbReference type="PANTHER" id="PTHR10907:SF47">
    <property type="entry name" value="REGUCALCIN"/>
    <property type="match status" value="1"/>
</dbReference>
<proteinExistence type="inferred from homology"/>
<name>A0A1W2TRM8_ROSNE</name>
<feature type="region of interest" description="Disordered" evidence="2">
    <location>
        <begin position="225"/>
        <end position="249"/>
    </location>
</feature>
<dbReference type="AlphaFoldDB" id="A0A1W2TRM8"/>
<feature type="compositionally biased region" description="Low complexity" evidence="2">
    <location>
        <begin position="115"/>
        <end position="128"/>
    </location>
</feature>
<dbReference type="GO" id="GO:0005509">
    <property type="term" value="F:calcium ion binding"/>
    <property type="evidence" value="ECO:0007669"/>
    <property type="project" value="TreeGrafter"/>
</dbReference>
<dbReference type="STRING" id="77044.A0A1W2TRM8"/>
<accession>A0A1W2TRM8</accession>
<sequence>MMSDHPTPTPPALQEWHVSEPYLHIGCALAEGPFYEAATGSLRFVDIKKGRVHWVRLSEGPGSLTTVQLDGPVTVTSDIEGVDPRERILVGLKHGLAVLDRATGGYEYVARFFPPSSSSSSSSSSSAEGEGEGKEKKKEEEEPGSRLRSNDGAADPHGRFWLGSMTDIGLDLRPEGHLHLFTPGRAHATSVRHPVTIPNAVGWSPDQRTMYFTHSTERTVYAWDYDGATGDPDNNNGGTQQQQQQKRPLFSNERVFYRHRGPGEPDGFRVDAAGNLWHAVYGEGVVLKISPGGALVGQVRLPTRNVTCTQFVGPDLFVTTAAMGPGDGGTDEEVALGGAVFRVDVGARGLDPFAFRLLQ</sequence>
<dbReference type="Pfam" id="PF08450">
    <property type="entry name" value="SGL"/>
    <property type="match status" value="1"/>
</dbReference>
<evidence type="ECO:0000256" key="1">
    <source>
        <dbReference type="ARBA" id="ARBA00008853"/>
    </source>
</evidence>
<dbReference type="OMA" id="WAGTMRY"/>
<feature type="compositionally biased region" description="Basic and acidic residues" evidence="2">
    <location>
        <begin position="131"/>
        <end position="158"/>
    </location>
</feature>
<protein>
    <submittedName>
        <fullName evidence="4">Putative SMP-30 Gluconolaconase LRE-like region</fullName>
    </submittedName>
</protein>
<feature type="region of interest" description="Disordered" evidence="2">
    <location>
        <begin position="115"/>
        <end position="158"/>
    </location>
</feature>
<organism evidence="4">
    <name type="scientific">Rosellinia necatrix</name>
    <name type="common">White root-rot fungus</name>
    <dbReference type="NCBI Taxonomy" id="77044"/>
    <lineage>
        <taxon>Eukaryota</taxon>
        <taxon>Fungi</taxon>
        <taxon>Dikarya</taxon>
        <taxon>Ascomycota</taxon>
        <taxon>Pezizomycotina</taxon>
        <taxon>Sordariomycetes</taxon>
        <taxon>Xylariomycetidae</taxon>
        <taxon>Xylariales</taxon>
        <taxon>Xylariaceae</taxon>
        <taxon>Rosellinia</taxon>
    </lineage>
</organism>
<dbReference type="Gene3D" id="2.120.10.30">
    <property type="entry name" value="TolB, C-terminal domain"/>
    <property type="match status" value="1"/>
</dbReference>
<evidence type="ECO:0000313" key="4">
    <source>
        <dbReference type="EMBL" id="GAP91147.2"/>
    </source>
</evidence>
<dbReference type="PANTHER" id="PTHR10907">
    <property type="entry name" value="REGUCALCIN"/>
    <property type="match status" value="1"/>
</dbReference>
<keyword evidence="5" id="KW-1185">Reference proteome</keyword>
<dbReference type="GO" id="GO:0004341">
    <property type="term" value="F:gluconolactonase activity"/>
    <property type="evidence" value="ECO:0007669"/>
    <property type="project" value="TreeGrafter"/>
</dbReference>